<protein>
    <recommendedName>
        <fullName evidence="2">Bacteriophage tail tape measure N-terminal domain-containing protein</fullName>
    </recommendedName>
</protein>
<dbReference type="EMBL" id="LAZR01047556">
    <property type="protein sequence ID" value="KKK93941.1"/>
    <property type="molecule type" value="Genomic_DNA"/>
</dbReference>
<feature type="non-terminal residue" evidence="1">
    <location>
        <position position="341"/>
    </location>
</feature>
<gene>
    <name evidence="1" type="ORF">LCGC14_2687860</name>
</gene>
<evidence type="ECO:0000313" key="1">
    <source>
        <dbReference type="EMBL" id="KKK93941.1"/>
    </source>
</evidence>
<reference evidence="1" key="1">
    <citation type="journal article" date="2015" name="Nature">
        <title>Complex archaea that bridge the gap between prokaryotes and eukaryotes.</title>
        <authorList>
            <person name="Spang A."/>
            <person name="Saw J.H."/>
            <person name="Jorgensen S.L."/>
            <person name="Zaremba-Niedzwiedzka K."/>
            <person name="Martijn J."/>
            <person name="Lind A.E."/>
            <person name="van Eijk R."/>
            <person name="Schleper C."/>
            <person name="Guy L."/>
            <person name="Ettema T.J."/>
        </authorList>
    </citation>
    <scope>NUCLEOTIDE SEQUENCE</scope>
</reference>
<organism evidence="1">
    <name type="scientific">marine sediment metagenome</name>
    <dbReference type="NCBI Taxonomy" id="412755"/>
    <lineage>
        <taxon>unclassified sequences</taxon>
        <taxon>metagenomes</taxon>
        <taxon>ecological metagenomes</taxon>
    </lineage>
</organism>
<accession>A0A0F9CB64</accession>
<proteinExistence type="predicted"/>
<comment type="caution">
    <text evidence="1">The sequence shown here is derived from an EMBL/GenBank/DDBJ whole genome shotgun (WGS) entry which is preliminary data.</text>
</comment>
<evidence type="ECO:0008006" key="2">
    <source>
        <dbReference type="Google" id="ProtNLM"/>
    </source>
</evidence>
<dbReference type="AlphaFoldDB" id="A0A0F9CB64"/>
<sequence>MAQKVGTLEAELLLEIAGFVRNAAKAEKRTAKMAKASAAAGRVMKVGAVAAVAAFALLTAGVAKSVSLAADANETMNLLGATFGRNTKEVVEFANEVAASTGRSRFELQKMVGDVGAVTVGLTQNRKVGAEMAKGLVELAVDVASFRNLQDVDVLNKFKSAITGETEAIKSLGIVMTQSELANFSLQKGLGDLKSMNAAQKATLRYEFILAKSIDAQGDAEKTAAAFANQQKFLSAQIKDGATIIGQELIPMATDMITKLNEIIKSVVGDEKAFRSLIRKGINVAIDSFAFLVQMGFEVAVIFQRIKQFGQLLKIGLAASMLGIVRAFEVMTNAMLVPFQL</sequence>
<name>A0A0F9CB64_9ZZZZ</name>